<keyword evidence="5" id="KW-0472">Membrane</keyword>
<evidence type="ECO:0000256" key="4">
    <source>
        <dbReference type="ARBA" id="ARBA00022989"/>
    </source>
</evidence>
<evidence type="ECO:0000313" key="8">
    <source>
        <dbReference type="Proteomes" id="UP000012283"/>
    </source>
</evidence>
<evidence type="ECO:0000256" key="1">
    <source>
        <dbReference type="ARBA" id="ARBA00006068"/>
    </source>
</evidence>
<dbReference type="PATRIC" id="fig|1308866.3.peg.2215"/>
<dbReference type="InterPro" id="IPR004474">
    <property type="entry name" value="LytR_CpsA_psr"/>
</dbReference>
<dbReference type="NCBIfam" id="TIGR00350">
    <property type="entry name" value="lytR_cpsA_psr"/>
    <property type="match status" value="1"/>
</dbReference>
<evidence type="ECO:0000256" key="5">
    <source>
        <dbReference type="SAM" id="Phobius"/>
    </source>
</evidence>
<accession>N4WAX2</accession>
<dbReference type="Pfam" id="PF03816">
    <property type="entry name" value="LytR_cpsA_psr"/>
    <property type="match status" value="1"/>
</dbReference>
<keyword evidence="2 5" id="KW-0812">Transmembrane</keyword>
<dbReference type="OrthoDB" id="27330at2"/>
<dbReference type="eggNOG" id="COG1316">
    <property type="taxonomic scope" value="Bacteria"/>
</dbReference>
<keyword evidence="8" id="KW-1185">Reference proteome</keyword>
<evidence type="ECO:0000313" key="7">
    <source>
        <dbReference type="EMBL" id="ENH96409.1"/>
    </source>
</evidence>
<name>N4WAX2_9BACI</name>
<dbReference type="Proteomes" id="UP000012283">
    <property type="component" value="Unassembled WGS sequence"/>
</dbReference>
<dbReference type="RefSeq" id="WP_003470676.1">
    <property type="nucleotide sequence ID" value="NZ_APML01000045.1"/>
</dbReference>
<comment type="caution">
    <text evidence="7">The sequence shown here is derived from an EMBL/GenBank/DDBJ whole genome shotgun (WGS) entry which is preliminary data.</text>
</comment>
<gene>
    <name evidence="7" type="ORF">J416_10921</name>
</gene>
<keyword evidence="3" id="KW-0735">Signal-anchor</keyword>
<feature type="domain" description="Cell envelope-related transcriptional attenuator" evidence="6">
    <location>
        <begin position="93"/>
        <end position="253"/>
    </location>
</feature>
<protein>
    <submittedName>
        <fullName evidence="7">LytR family transcriptional regulator</fullName>
    </submittedName>
</protein>
<proteinExistence type="inferred from homology"/>
<keyword evidence="4 5" id="KW-1133">Transmembrane helix</keyword>
<reference evidence="7 8" key="1">
    <citation type="submission" date="2013-03" db="EMBL/GenBank/DDBJ databases">
        <title>Draft genome sequence of Gracibacillus halophilus YIM-C55.5, a moderately halophilic and thermophilic organism from the Xiaochaidamu salt lake.</title>
        <authorList>
            <person name="Sugumar T."/>
            <person name="Polireddy D.R."/>
            <person name="Antony A."/>
            <person name="Madhava Y.R."/>
            <person name="Sivakumar N."/>
        </authorList>
    </citation>
    <scope>NUCLEOTIDE SEQUENCE [LARGE SCALE GENOMIC DNA]</scope>
    <source>
        <strain evidence="7 8">YIM-C55.5</strain>
    </source>
</reference>
<dbReference type="PANTHER" id="PTHR33392">
    <property type="entry name" value="POLYISOPRENYL-TEICHOIC ACID--PEPTIDOGLYCAN TEICHOIC ACID TRANSFERASE TAGU"/>
    <property type="match status" value="1"/>
</dbReference>
<dbReference type="GO" id="GO:0071555">
    <property type="term" value="P:cell wall organization"/>
    <property type="evidence" value="ECO:0007669"/>
    <property type="project" value="UniProtKB-KW"/>
</dbReference>
<dbReference type="InterPro" id="IPR050922">
    <property type="entry name" value="LytR/CpsA/Psr_CW_biosynth"/>
</dbReference>
<dbReference type="EMBL" id="APML01000045">
    <property type="protein sequence ID" value="ENH96409.1"/>
    <property type="molecule type" value="Genomic_DNA"/>
</dbReference>
<organism evidence="7 8">
    <name type="scientific">Gracilibacillus halophilus YIM-C55.5</name>
    <dbReference type="NCBI Taxonomy" id="1308866"/>
    <lineage>
        <taxon>Bacteria</taxon>
        <taxon>Bacillati</taxon>
        <taxon>Bacillota</taxon>
        <taxon>Bacilli</taxon>
        <taxon>Bacillales</taxon>
        <taxon>Bacillaceae</taxon>
        <taxon>Gracilibacillus</taxon>
    </lineage>
</organism>
<dbReference type="STRING" id="1308866.J416_10921"/>
<evidence type="ECO:0000256" key="2">
    <source>
        <dbReference type="ARBA" id="ARBA00022692"/>
    </source>
</evidence>
<sequence length="353" mass="39919">MAELRTERKKQKKKGKWKKRILYISLLILIAIISIVAYFFFQVYGAAQDSHVDLDRPDGKSEKRTEQVEITNDPISILLMGVENYSSDGINGRADTLIVATLNPDTKEVTMTSVPRDTRVELPAERAGTNAGMHKINASYTFGSISGYGAEKATVETVEEFLDIPIDEYIAVDFEGFRDIVDALGGVQVDIKEGFWEENIFNDNKRIYFEQGSAELNGEEALAFVRMRKRDVNTIYPRDERQRQFIKASLDQAISAGTIFRIDEITDILGEHVTTSLSAKEIYHLQQSYSSIRTSSIKTHNIEGTNQRINGLYYFIPTEEGINVTTERLKQELELLEENSSESTPETSTQTSE</sequence>
<dbReference type="PANTHER" id="PTHR33392:SF10">
    <property type="entry name" value="POLYISOPRENYL-TEICHOIC ACID--PEPTIDOGLYCAN TEICHOIC ACID TRANSFERASE TAGV"/>
    <property type="match status" value="1"/>
</dbReference>
<feature type="transmembrane region" description="Helical" evidence="5">
    <location>
        <begin position="21"/>
        <end position="41"/>
    </location>
</feature>
<dbReference type="Gene3D" id="3.40.630.190">
    <property type="entry name" value="LCP protein"/>
    <property type="match status" value="1"/>
</dbReference>
<dbReference type="AlphaFoldDB" id="N4WAX2"/>
<evidence type="ECO:0000256" key="3">
    <source>
        <dbReference type="ARBA" id="ARBA00022968"/>
    </source>
</evidence>
<evidence type="ECO:0000259" key="6">
    <source>
        <dbReference type="Pfam" id="PF03816"/>
    </source>
</evidence>
<comment type="similarity">
    <text evidence="1">Belongs to the LytR/CpsA/Psr (LCP) family.</text>
</comment>